<dbReference type="InterPro" id="IPR010400">
    <property type="entry name" value="PITH_dom"/>
</dbReference>
<feature type="domain" description="PITH" evidence="3">
    <location>
        <begin position="21"/>
        <end position="300"/>
    </location>
</feature>
<dbReference type="Proteomes" id="UP000821866">
    <property type="component" value="Chromosome 3"/>
</dbReference>
<dbReference type="InterPro" id="IPR037047">
    <property type="entry name" value="PITH_dom_sf"/>
</dbReference>
<comment type="caution">
    <text evidence="4">The sequence shown here is derived from an EMBL/GenBank/DDBJ whole genome shotgun (WGS) entry which is preliminary data.</text>
</comment>
<evidence type="ECO:0000313" key="5">
    <source>
        <dbReference type="Proteomes" id="UP000821866"/>
    </source>
</evidence>
<accession>A0A9J6EEJ4</accession>
<dbReference type="InterPro" id="IPR045099">
    <property type="entry name" value="PITH1-like"/>
</dbReference>
<feature type="region of interest" description="Disordered" evidence="2">
    <location>
        <begin position="1"/>
        <end position="21"/>
    </location>
</feature>
<reference evidence="4" key="2">
    <citation type="submission" date="2021-09" db="EMBL/GenBank/DDBJ databases">
        <authorList>
            <person name="Jia N."/>
            <person name="Wang J."/>
            <person name="Shi W."/>
            <person name="Du L."/>
            <person name="Sun Y."/>
            <person name="Zhan W."/>
            <person name="Jiang J."/>
            <person name="Wang Q."/>
            <person name="Zhang B."/>
            <person name="Ji P."/>
            <person name="Sakyi L.B."/>
            <person name="Cui X."/>
            <person name="Yuan T."/>
            <person name="Jiang B."/>
            <person name="Yang W."/>
            <person name="Lam T.T.-Y."/>
            <person name="Chang Q."/>
            <person name="Ding S."/>
            <person name="Wang X."/>
            <person name="Zhu J."/>
            <person name="Ruan X."/>
            <person name="Zhao L."/>
            <person name="Wei J."/>
            <person name="Que T."/>
            <person name="Du C."/>
            <person name="Cheng J."/>
            <person name="Dai P."/>
            <person name="Han X."/>
            <person name="Huang E."/>
            <person name="Gao Y."/>
            <person name="Liu J."/>
            <person name="Shao H."/>
            <person name="Ye R."/>
            <person name="Li L."/>
            <person name="Wei W."/>
            <person name="Wang X."/>
            <person name="Wang C."/>
            <person name="Huo Q."/>
            <person name="Li W."/>
            <person name="Guo W."/>
            <person name="Chen H."/>
            <person name="Chen S."/>
            <person name="Zhou L."/>
            <person name="Zhou L."/>
            <person name="Ni X."/>
            <person name="Tian J."/>
            <person name="Zhou Y."/>
            <person name="Sheng Y."/>
            <person name="Liu T."/>
            <person name="Pan Y."/>
            <person name="Xia L."/>
            <person name="Li J."/>
            <person name="Zhao F."/>
            <person name="Cao W."/>
        </authorList>
    </citation>
    <scope>NUCLEOTIDE SEQUENCE</scope>
    <source>
        <strain evidence="4">Rmic-2018</strain>
        <tissue evidence="4">Larvae</tissue>
    </source>
</reference>
<dbReference type="SUPFAM" id="SSF49785">
    <property type="entry name" value="Galactose-binding domain-like"/>
    <property type="match status" value="2"/>
</dbReference>
<dbReference type="Pfam" id="PF06201">
    <property type="entry name" value="PITH"/>
    <property type="match status" value="2"/>
</dbReference>
<reference evidence="4" key="1">
    <citation type="journal article" date="2020" name="Cell">
        <title>Large-Scale Comparative Analyses of Tick Genomes Elucidate Their Genetic Diversity and Vector Capacities.</title>
        <authorList>
            <consortium name="Tick Genome and Microbiome Consortium (TIGMIC)"/>
            <person name="Jia N."/>
            <person name="Wang J."/>
            <person name="Shi W."/>
            <person name="Du L."/>
            <person name="Sun Y."/>
            <person name="Zhan W."/>
            <person name="Jiang J.F."/>
            <person name="Wang Q."/>
            <person name="Zhang B."/>
            <person name="Ji P."/>
            <person name="Bell-Sakyi L."/>
            <person name="Cui X.M."/>
            <person name="Yuan T.T."/>
            <person name="Jiang B.G."/>
            <person name="Yang W.F."/>
            <person name="Lam T.T."/>
            <person name="Chang Q.C."/>
            <person name="Ding S.J."/>
            <person name="Wang X.J."/>
            <person name="Zhu J.G."/>
            <person name="Ruan X.D."/>
            <person name="Zhao L."/>
            <person name="Wei J.T."/>
            <person name="Ye R.Z."/>
            <person name="Que T.C."/>
            <person name="Du C.H."/>
            <person name="Zhou Y.H."/>
            <person name="Cheng J.X."/>
            <person name="Dai P.F."/>
            <person name="Guo W.B."/>
            <person name="Han X.H."/>
            <person name="Huang E.J."/>
            <person name="Li L.F."/>
            <person name="Wei W."/>
            <person name="Gao Y.C."/>
            <person name="Liu J.Z."/>
            <person name="Shao H.Z."/>
            <person name="Wang X."/>
            <person name="Wang C.C."/>
            <person name="Yang T.C."/>
            <person name="Huo Q.B."/>
            <person name="Li W."/>
            <person name="Chen H.Y."/>
            <person name="Chen S.E."/>
            <person name="Zhou L.G."/>
            <person name="Ni X.B."/>
            <person name="Tian J.H."/>
            <person name="Sheng Y."/>
            <person name="Liu T."/>
            <person name="Pan Y.S."/>
            <person name="Xia L.Y."/>
            <person name="Li J."/>
            <person name="Zhao F."/>
            <person name="Cao W.C."/>
        </authorList>
    </citation>
    <scope>NUCLEOTIDE SEQUENCE</scope>
    <source>
        <strain evidence="4">Rmic-2018</strain>
    </source>
</reference>
<dbReference type="AlphaFoldDB" id="A0A9J6EEJ4"/>
<dbReference type="PANTHER" id="PTHR12175">
    <property type="entry name" value="AD039 HT014 THIOREDOXIN FAMILY TRP26"/>
    <property type="match status" value="1"/>
</dbReference>
<dbReference type="GO" id="GO:0005737">
    <property type="term" value="C:cytoplasm"/>
    <property type="evidence" value="ECO:0007669"/>
    <property type="project" value="UniProtKB-ARBA"/>
</dbReference>
<evidence type="ECO:0000313" key="4">
    <source>
        <dbReference type="EMBL" id="KAH8032525.1"/>
    </source>
</evidence>
<gene>
    <name evidence="4" type="ORF">HPB51_025978</name>
</gene>
<evidence type="ECO:0000259" key="3">
    <source>
        <dbReference type="PROSITE" id="PS51532"/>
    </source>
</evidence>
<organism evidence="4 5">
    <name type="scientific">Rhipicephalus microplus</name>
    <name type="common">Cattle tick</name>
    <name type="synonym">Boophilus microplus</name>
    <dbReference type="NCBI Taxonomy" id="6941"/>
    <lineage>
        <taxon>Eukaryota</taxon>
        <taxon>Metazoa</taxon>
        <taxon>Ecdysozoa</taxon>
        <taxon>Arthropoda</taxon>
        <taxon>Chelicerata</taxon>
        <taxon>Arachnida</taxon>
        <taxon>Acari</taxon>
        <taxon>Parasitiformes</taxon>
        <taxon>Ixodida</taxon>
        <taxon>Ixodoidea</taxon>
        <taxon>Ixodidae</taxon>
        <taxon>Rhipicephalinae</taxon>
        <taxon>Rhipicephalus</taxon>
        <taxon>Boophilus</taxon>
    </lineage>
</organism>
<dbReference type="VEuPathDB" id="VectorBase:LOC119163371"/>
<feature type="region of interest" description="Disordered" evidence="2">
    <location>
        <begin position="152"/>
        <end position="174"/>
    </location>
</feature>
<protein>
    <recommendedName>
        <fullName evidence="3">PITH domain-containing protein</fullName>
    </recommendedName>
</protein>
<dbReference type="GO" id="GO:0005634">
    <property type="term" value="C:nucleus"/>
    <property type="evidence" value="ECO:0007669"/>
    <property type="project" value="TreeGrafter"/>
</dbReference>
<evidence type="ECO:0000256" key="1">
    <source>
        <dbReference type="ARBA" id="ARBA00025788"/>
    </source>
</evidence>
<comment type="similarity">
    <text evidence="1">Belongs to the PITHD1 family.</text>
</comment>
<evidence type="ECO:0000256" key="2">
    <source>
        <dbReference type="SAM" id="MobiDB-lite"/>
    </source>
</evidence>
<dbReference type="InterPro" id="IPR008979">
    <property type="entry name" value="Galactose-bd-like_sf"/>
</dbReference>
<dbReference type="PANTHER" id="PTHR12175:SF1">
    <property type="entry name" value="PITH DOMAIN-CONTAINING PROTEIN 1"/>
    <property type="match status" value="1"/>
</dbReference>
<dbReference type="PROSITE" id="PS51532">
    <property type="entry name" value="PITH"/>
    <property type="match status" value="1"/>
</dbReference>
<keyword evidence="5" id="KW-1185">Reference proteome</keyword>
<feature type="compositionally biased region" description="Gly residues" evidence="2">
    <location>
        <begin position="10"/>
        <end position="20"/>
    </location>
</feature>
<dbReference type="Gene3D" id="2.60.120.470">
    <property type="entry name" value="PITH domain"/>
    <property type="match status" value="2"/>
</dbReference>
<dbReference type="EMBL" id="JABSTU010000005">
    <property type="protein sequence ID" value="KAH8032525.1"/>
    <property type="molecule type" value="Genomic_DNA"/>
</dbReference>
<proteinExistence type="inferred from homology"/>
<name>A0A9J6EEJ4_RHIMP</name>
<sequence length="319" mass="35703">MAHHHHGDGGDPCGGHGGDSSNGLETGVQYSLYSKIDLDNVECLNEKEEGSGKLVFKPWEQRLDREKAIVELSKSEAPSSRQAFPDQGVVCNGAQSQVSGAHPVVLISAGRKRAAWTLHQDGVQQCWHLVQHQGRREQCRKGWLERYLEQRQAGARDKASHSPITSPRNRSRGQYVDSDVDEELLFNIPFTGNVKLKSILIVGGVAGMHPSKVRMFKNRRQMTFRDVRATPEQEFELQPDASGNLEYPVRTVKFSSVHHLSLHFPSNFGSDTTRVYYIGLHGEFTQAQRQGVVLCSYESAANPADHKVQHLQRANFLIQ</sequence>